<organism evidence="1 2">
    <name type="scientific">Agrocybe pediades</name>
    <dbReference type="NCBI Taxonomy" id="84607"/>
    <lineage>
        <taxon>Eukaryota</taxon>
        <taxon>Fungi</taxon>
        <taxon>Dikarya</taxon>
        <taxon>Basidiomycota</taxon>
        <taxon>Agaricomycotina</taxon>
        <taxon>Agaricomycetes</taxon>
        <taxon>Agaricomycetidae</taxon>
        <taxon>Agaricales</taxon>
        <taxon>Agaricineae</taxon>
        <taxon>Strophariaceae</taxon>
        <taxon>Agrocybe</taxon>
    </lineage>
</organism>
<dbReference type="AlphaFoldDB" id="A0A8H4R883"/>
<evidence type="ECO:0008006" key="3">
    <source>
        <dbReference type="Google" id="ProtNLM"/>
    </source>
</evidence>
<reference evidence="1 2" key="1">
    <citation type="submission" date="2019-12" db="EMBL/GenBank/DDBJ databases">
        <authorList>
            <person name="Floudas D."/>
            <person name="Bentzer J."/>
            <person name="Ahren D."/>
            <person name="Johansson T."/>
            <person name="Persson P."/>
            <person name="Tunlid A."/>
        </authorList>
    </citation>
    <scope>NUCLEOTIDE SEQUENCE [LARGE SCALE GENOMIC DNA]</scope>
    <source>
        <strain evidence="1 2">CBS 102.39</strain>
    </source>
</reference>
<gene>
    <name evidence="1" type="ORF">D9613_001631</name>
</gene>
<evidence type="ECO:0000313" key="2">
    <source>
        <dbReference type="Proteomes" id="UP000521872"/>
    </source>
</evidence>
<evidence type="ECO:0000313" key="1">
    <source>
        <dbReference type="EMBL" id="KAF4623965.1"/>
    </source>
</evidence>
<name>A0A8H4R883_9AGAR</name>
<keyword evidence="2" id="KW-1185">Reference proteome</keyword>
<sequence>MTLTWTTFICPKPDFKVRSLVDGATFPATRSALLNSDVFGDMFACCDSEKSGQQDEVLELQESSSELAALLRLLHDPPAPPTELPLEDKFQKVTYDPATVIPLPLLLSLLFRLADKYAINESVVATLRMHLRANARAYPLEVYGFATLHNMEWEASEASQYILPLASYRFEEIKLIPNVVAYHKLVRLQDFRVKAFRDLLLGEEIFPHGYGECATHVEKTTDSWDRQRKALMGRIECVTDVAGEMATLIETFNNCKICHKACTAAVDMLAYKCKRMPRRLNQLPNIY</sequence>
<comment type="caution">
    <text evidence="1">The sequence shown here is derived from an EMBL/GenBank/DDBJ whole genome shotgun (WGS) entry which is preliminary data.</text>
</comment>
<dbReference type="Proteomes" id="UP000521872">
    <property type="component" value="Unassembled WGS sequence"/>
</dbReference>
<accession>A0A8H4R883</accession>
<protein>
    <recommendedName>
        <fullName evidence="3">BTB domain-containing protein</fullName>
    </recommendedName>
</protein>
<dbReference type="EMBL" id="JAACJL010000001">
    <property type="protein sequence ID" value="KAF4623965.1"/>
    <property type="molecule type" value="Genomic_DNA"/>
</dbReference>
<proteinExistence type="predicted"/>